<dbReference type="AlphaFoldDB" id="A0A1L7U632"/>
<dbReference type="VEuPathDB" id="FungiDB:FMAN_14977"/>
<protein>
    <submittedName>
        <fullName evidence="2">Uncharacterized protein</fullName>
    </submittedName>
</protein>
<dbReference type="RefSeq" id="XP_041688356.1">
    <property type="nucleotide sequence ID" value="XM_041822702.1"/>
</dbReference>
<comment type="caution">
    <text evidence="2">The sequence shown here is derived from an EMBL/GenBank/DDBJ whole genome shotgun (WGS) entry which is preliminary data.</text>
</comment>
<proteinExistence type="predicted"/>
<dbReference type="GeneID" id="65094220"/>
<evidence type="ECO:0000313" key="3">
    <source>
        <dbReference type="Proteomes" id="UP000184255"/>
    </source>
</evidence>
<sequence>MKKNKAPKSWPESGFVKVEGSNEASASRPKKKKTPKSPPEKSKLAKVPPESKLQQSIRALRVIAKQRPNDPEAQRRAQVATDLYFDSWSRHKFPTPLIAHDPAESRQQTKWVYNLPAEIYYEIFDQIVGDYPSCLQSKRLRAKTLLSLTCSCRLFQEILERYLYKHPRSWMFDETPSILMFRFSLIIEPRRGPLVQSLSMNVKCLYSSSLWLEIAKLCPNLRHLEIVETNKGLFSSHLEFLGNLFSECPNVTRLSLDAKTSDSKVSRAYKNNKVFLKFWKQLTHVEGLSRSDPSDIILISKRCPSLQRLKIDSVGHLDLQSLLDASHVWGKTLRTLHLNWLTTTKAAAIPQLLEQLPVVEEVYLAHLYDVWPSIQALARLSPPRLKHYKGVSHRRWDPIHSLEVEIDICDMITSQADTLESISITGQYDLNIRVLEAIKKAKKLEFLNLEVDRLLTDEEREDLQAACPKLQICVNHYGREIDRHKDSDWSYPKCGSWGFIPDD</sequence>
<dbReference type="EMBL" id="FCQH01000014">
    <property type="protein sequence ID" value="CVL03823.1"/>
    <property type="molecule type" value="Genomic_DNA"/>
</dbReference>
<evidence type="ECO:0000256" key="1">
    <source>
        <dbReference type="SAM" id="MobiDB-lite"/>
    </source>
</evidence>
<name>A0A1L7U632_FUSMA</name>
<dbReference type="SUPFAM" id="SSF52047">
    <property type="entry name" value="RNI-like"/>
    <property type="match status" value="1"/>
</dbReference>
<dbReference type="Gene3D" id="3.80.10.10">
    <property type="entry name" value="Ribonuclease Inhibitor"/>
    <property type="match status" value="1"/>
</dbReference>
<feature type="region of interest" description="Disordered" evidence="1">
    <location>
        <begin position="1"/>
        <end position="53"/>
    </location>
</feature>
<reference evidence="3" key="1">
    <citation type="journal article" date="2016" name="Genome Biol. Evol.">
        <title>Comparative 'omics' of the Fusarium fujikuroi species complex highlights differences in genetic potential and metabolite synthesis.</title>
        <authorList>
            <person name="Niehaus E.-M."/>
            <person name="Muensterkoetter M."/>
            <person name="Proctor R.H."/>
            <person name="Brown D.W."/>
            <person name="Sharon A."/>
            <person name="Idan Y."/>
            <person name="Oren-Young L."/>
            <person name="Sieber C.M."/>
            <person name="Novak O."/>
            <person name="Pencik A."/>
            <person name="Tarkowska D."/>
            <person name="Hromadova K."/>
            <person name="Freeman S."/>
            <person name="Maymon M."/>
            <person name="Elazar M."/>
            <person name="Youssef S.A."/>
            <person name="El-Shabrawy E.S.M."/>
            <person name="Shalaby A.B.A."/>
            <person name="Houterman P."/>
            <person name="Brock N.L."/>
            <person name="Burkhardt I."/>
            <person name="Tsavkelova E.A."/>
            <person name="Dickschat J.S."/>
            <person name="Galuszka P."/>
            <person name="Gueldener U."/>
            <person name="Tudzynski B."/>
        </authorList>
    </citation>
    <scope>NUCLEOTIDE SEQUENCE [LARGE SCALE GENOMIC DNA]</scope>
    <source>
        <strain evidence="3">MRC7560</strain>
    </source>
</reference>
<keyword evidence="3" id="KW-1185">Reference proteome</keyword>
<accession>A0A1L7U632</accession>
<organism evidence="2 3">
    <name type="scientific">Fusarium mangiferae</name>
    <name type="common">Mango malformation disease fungus</name>
    <dbReference type="NCBI Taxonomy" id="192010"/>
    <lineage>
        <taxon>Eukaryota</taxon>
        <taxon>Fungi</taxon>
        <taxon>Dikarya</taxon>
        <taxon>Ascomycota</taxon>
        <taxon>Pezizomycotina</taxon>
        <taxon>Sordariomycetes</taxon>
        <taxon>Hypocreomycetidae</taxon>
        <taxon>Hypocreales</taxon>
        <taxon>Nectriaceae</taxon>
        <taxon>Fusarium</taxon>
        <taxon>Fusarium fujikuroi species complex</taxon>
    </lineage>
</organism>
<dbReference type="InterPro" id="IPR032675">
    <property type="entry name" value="LRR_dom_sf"/>
</dbReference>
<gene>
    <name evidence="2" type="ORF">FMAN_14977</name>
</gene>
<evidence type="ECO:0000313" key="2">
    <source>
        <dbReference type="EMBL" id="CVL03823.1"/>
    </source>
</evidence>
<dbReference type="Proteomes" id="UP000184255">
    <property type="component" value="Unassembled WGS sequence"/>
</dbReference>